<comment type="caution">
    <text evidence="4">The sequence shown here is derived from an EMBL/GenBank/DDBJ whole genome shotgun (WGS) entry which is preliminary data.</text>
</comment>
<dbReference type="Proteomes" id="UP000011666">
    <property type="component" value="Unassembled WGS sequence"/>
</dbReference>
<accession>M0QKH3</accession>
<dbReference type="AlphaFoldDB" id="M0QKH3"/>
<dbReference type="STRING" id="1223545.GS4_11_01810"/>
<dbReference type="GO" id="GO:0005576">
    <property type="term" value="C:extracellular region"/>
    <property type="evidence" value="ECO:0007669"/>
    <property type="project" value="TreeGrafter"/>
</dbReference>
<protein>
    <submittedName>
        <fullName evidence="4">Mce family protein</fullName>
    </submittedName>
</protein>
<feature type="region of interest" description="Disordered" evidence="1">
    <location>
        <begin position="329"/>
        <end position="388"/>
    </location>
</feature>
<sequence>MEVLRRRLLGLAFFVVVALFLAGTILKFNDTFTSFKDVTLTTDSTGNALPANADVKARGMVVGTVRDVKPAPDGSVDVILGLDPKMAGELPADTTARILPKTLFGERYVALQVPENWSGATLGSEKNATIATDSSGNAKEVQQLFDKLLPVLKAIPPQDLNVTLTAISQALSGRGEELGTTLENLNTVFKGINSKMPELQGTLRGLASFSQTYSEALPDVIDALDNLRTTTNTISERRGDLRTLISTLGVAAVDTTRFLQQNRTDLIDLFVDSAPFLEQLAKQSPAFGCTFKNFAGLVPESRNIVGEGTKNPGVRVNLTFVNPRGRYLPNQDEPRFFDTDPPARCYSPPTNGRPFPQYPGGSVADGSYQPPSRNPGPKTIPDLPQPQFSAAPAGVIKANPLDDPTYRNQLKVIYGGANGTDPSAVPTWITMIGGVSLQGAQVNIR</sequence>
<organism evidence="4 5">
    <name type="scientific">Gordonia soli NBRC 108243</name>
    <dbReference type="NCBI Taxonomy" id="1223545"/>
    <lineage>
        <taxon>Bacteria</taxon>
        <taxon>Bacillati</taxon>
        <taxon>Actinomycetota</taxon>
        <taxon>Actinomycetes</taxon>
        <taxon>Mycobacteriales</taxon>
        <taxon>Gordoniaceae</taxon>
        <taxon>Gordonia</taxon>
    </lineage>
</organism>
<feature type="domain" description="Mammalian cell entry C-terminal" evidence="3">
    <location>
        <begin position="127"/>
        <end position="339"/>
    </location>
</feature>
<name>M0QKH3_9ACTN</name>
<dbReference type="OrthoDB" id="3460188at2"/>
<dbReference type="Pfam" id="PF02470">
    <property type="entry name" value="MlaD"/>
    <property type="match status" value="1"/>
</dbReference>
<feature type="domain" description="Mce/MlaD" evidence="2">
    <location>
        <begin position="37"/>
        <end position="112"/>
    </location>
</feature>
<dbReference type="EMBL" id="BANX01000011">
    <property type="protein sequence ID" value="GAC67912.1"/>
    <property type="molecule type" value="Genomic_DNA"/>
</dbReference>
<dbReference type="InterPro" id="IPR005693">
    <property type="entry name" value="Mce"/>
</dbReference>
<evidence type="ECO:0000259" key="2">
    <source>
        <dbReference type="Pfam" id="PF02470"/>
    </source>
</evidence>
<dbReference type="RefSeq" id="WP_007619575.1">
    <property type="nucleotide sequence ID" value="NZ_BANX01000011.1"/>
</dbReference>
<dbReference type="InterPro" id="IPR024516">
    <property type="entry name" value="Mce_C"/>
</dbReference>
<reference evidence="4 5" key="1">
    <citation type="submission" date="2013-01" db="EMBL/GenBank/DDBJ databases">
        <title>Whole genome shotgun sequence of Gordonia soli NBRC 108243.</title>
        <authorList>
            <person name="Isaki-Nakamura S."/>
            <person name="Hosoyama A."/>
            <person name="Tsuchikane K."/>
            <person name="Ando Y."/>
            <person name="Baba S."/>
            <person name="Ohji S."/>
            <person name="Hamada M."/>
            <person name="Tamura T."/>
            <person name="Yamazoe A."/>
            <person name="Yamazaki S."/>
            <person name="Fujita N."/>
        </authorList>
    </citation>
    <scope>NUCLEOTIDE SEQUENCE [LARGE SCALE GENOMIC DNA]</scope>
    <source>
        <strain evidence="4 5">NBRC 108243</strain>
    </source>
</reference>
<gene>
    <name evidence="4" type="primary">mceA</name>
    <name evidence="4" type="ORF">GS4_11_01810</name>
</gene>
<dbReference type="NCBIfam" id="TIGR00996">
    <property type="entry name" value="Mtu_fam_mce"/>
    <property type="match status" value="1"/>
</dbReference>
<dbReference type="InterPro" id="IPR003399">
    <property type="entry name" value="Mce/MlaD"/>
</dbReference>
<evidence type="ECO:0000256" key="1">
    <source>
        <dbReference type="SAM" id="MobiDB-lite"/>
    </source>
</evidence>
<dbReference type="eggNOG" id="COG1463">
    <property type="taxonomic scope" value="Bacteria"/>
</dbReference>
<proteinExistence type="predicted"/>
<dbReference type="Pfam" id="PF11887">
    <property type="entry name" value="Mce4_CUP1"/>
    <property type="match status" value="1"/>
</dbReference>
<dbReference type="PANTHER" id="PTHR33371">
    <property type="entry name" value="INTERMEMBRANE PHOSPHOLIPID TRANSPORT SYSTEM BINDING PROTEIN MLAD-RELATED"/>
    <property type="match status" value="1"/>
</dbReference>
<dbReference type="PANTHER" id="PTHR33371:SF19">
    <property type="entry name" value="MCE-FAMILY PROTEIN MCE4A"/>
    <property type="match status" value="1"/>
</dbReference>
<dbReference type="GO" id="GO:0051701">
    <property type="term" value="P:biological process involved in interaction with host"/>
    <property type="evidence" value="ECO:0007669"/>
    <property type="project" value="TreeGrafter"/>
</dbReference>
<evidence type="ECO:0000259" key="3">
    <source>
        <dbReference type="Pfam" id="PF11887"/>
    </source>
</evidence>
<dbReference type="InterPro" id="IPR052336">
    <property type="entry name" value="MlaD_Phospholipid_Transporter"/>
</dbReference>
<evidence type="ECO:0000313" key="4">
    <source>
        <dbReference type="EMBL" id="GAC67912.1"/>
    </source>
</evidence>
<evidence type="ECO:0000313" key="5">
    <source>
        <dbReference type="Proteomes" id="UP000011666"/>
    </source>
</evidence>
<keyword evidence="5" id="KW-1185">Reference proteome</keyword>